<organism evidence="1">
    <name type="scientific">Anguilla anguilla</name>
    <name type="common">European freshwater eel</name>
    <name type="synonym">Muraena anguilla</name>
    <dbReference type="NCBI Taxonomy" id="7936"/>
    <lineage>
        <taxon>Eukaryota</taxon>
        <taxon>Metazoa</taxon>
        <taxon>Chordata</taxon>
        <taxon>Craniata</taxon>
        <taxon>Vertebrata</taxon>
        <taxon>Euteleostomi</taxon>
        <taxon>Actinopterygii</taxon>
        <taxon>Neopterygii</taxon>
        <taxon>Teleostei</taxon>
        <taxon>Anguilliformes</taxon>
        <taxon>Anguillidae</taxon>
        <taxon>Anguilla</taxon>
    </lineage>
</organism>
<protein>
    <submittedName>
        <fullName evidence="1">Uncharacterized protein</fullName>
    </submittedName>
</protein>
<reference evidence="1" key="1">
    <citation type="submission" date="2014-11" db="EMBL/GenBank/DDBJ databases">
        <authorList>
            <person name="Amaro Gonzalez C."/>
        </authorList>
    </citation>
    <scope>NUCLEOTIDE SEQUENCE</scope>
</reference>
<evidence type="ECO:0000313" key="1">
    <source>
        <dbReference type="EMBL" id="JAH47558.1"/>
    </source>
</evidence>
<name>A0A0E9T4I3_ANGAN</name>
<proteinExistence type="predicted"/>
<dbReference type="EMBL" id="GBXM01061019">
    <property type="protein sequence ID" value="JAH47558.1"/>
    <property type="molecule type" value="Transcribed_RNA"/>
</dbReference>
<dbReference type="AlphaFoldDB" id="A0A0E9T4I3"/>
<reference evidence="1" key="2">
    <citation type="journal article" date="2015" name="Fish Shellfish Immunol.">
        <title>Early steps in the European eel (Anguilla anguilla)-Vibrio vulnificus interaction in the gills: Role of the RtxA13 toxin.</title>
        <authorList>
            <person name="Callol A."/>
            <person name="Pajuelo D."/>
            <person name="Ebbesson L."/>
            <person name="Teles M."/>
            <person name="MacKenzie S."/>
            <person name="Amaro C."/>
        </authorList>
    </citation>
    <scope>NUCLEOTIDE SEQUENCE</scope>
</reference>
<sequence length="25" mass="2913">MIQTILLINLRGERENEKRVCLGDV</sequence>
<accession>A0A0E9T4I3</accession>